<dbReference type="PANTHER" id="PTHR43685">
    <property type="entry name" value="GLYCOSYLTRANSFERASE"/>
    <property type="match status" value="1"/>
</dbReference>
<dbReference type="AlphaFoldDB" id="A0A9W6NWN0"/>
<evidence type="ECO:0000313" key="2">
    <source>
        <dbReference type="EMBL" id="GLL12059.1"/>
    </source>
</evidence>
<reference evidence="2" key="1">
    <citation type="journal article" date="2014" name="Int. J. Syst. Evol. Microbiol.">
        <title>Complete genome sequence of Corynebacterium casei LMG S-19264T (=DSM 44701T), isolated from a smear-ripened cheese.</title>
        <authorList>
            <consortium name="US DOE Joint Genome Institute (JGI-PGF)"/>
            <person name="Walter F."/>
            <person name="Albersmeier A."/>
            <person name="Kalinowski J."/>
            <person name="Ruckert C."/>
        </authorList>
    </citation>
    <scope>NUCLEOTIDE SEQUENCE</scope>
    <source>
        <strain evidence="2">VKM Ac-1069</strain>
    </source>
</reference>
<dbReference type="Proteomes" id="UP001143463">
    <property type="component" value="Unassembled WGS sequence"/>
</dbReference>
<dbReference type="SUPFAM" id="SSF53448">
    <property type="entry name" value="Nucleotide-diphospho-sugar transferases"/>
    <property type="match status" value="1"/>
</dbReference>
<protein>
    <recommendedName>
        <fullName evidence="1">Glycosyltransferase 2-like domain-containing protein</fullName>
    </recommendedName>
</protein>
<dbReference type="InterPro" id="IPR050834">
    <property type="entry name" value="Glycosyltransf_2"/>
</dbReference>
<dbReference type="Gene3D" id="3.90.550.10">
    <property type="entry name" value="Spore Coat Polysaccharide Biosynthesis Protein SpsA, Chain A"/>
    <property type="match status" value="1"/>
</dbReference>
<comment type="caution">
    <text evidence="2">The sequence shown here is derived from an EMBL/GenBank/DDBJ whole genome shotgun (WGS) entry which is preliminary data.</text>
</comment>
<dbReference type="PANTHER" id="PTHR43685:SF2">
    <property type="entry name" value="GLYCOSYLTRANSFERASE 2-LIKE DOMAIN-CONTAINING PROTEIN"/>
    <property type="match status" value="1"/>
</dbReference>
<evidence type="ECO:0000259" key="1">
    <source>
        <dbReference type="Pfam" id="PF00535"/>
    </source>
</evidence>
<evidence type="ECO:0000313" key="3">
    <source>
        <dbReference type="Proteomes" id="UP001143463"/>
    </source>
</evidence>
<name>A0A9W6NWN0_9PSEU</name>
<dbReference type="InterPro" id="IPR029044">
    <property type="entry name" value="Nucleotide-diphossugar_trans"/>
</dbReference>
<sequence length="336" mass="37428">MQPGRDSVYMSRIGLNGNDVPAVAVCIPLYNKEGFVSETIRSVLQQTFSDFELVIQDNASRDGSLAVARSFDDPRIRVLESAETIPATANFNRAVSASRARFIKVLPADDLLRPDCLARQWDILAHDPGLAMVSARHEVIDGDGEVVVRDRTLRHQDLIGKQGRSVVLRRVVRHGGNPIGNPGNVLFRRRAFADAGGFPEHEDFFSVDVSLWLKLLEHGDFFGIPDTLCSFRIEAGTDTLALGREAARIQRRFIEDLRRSNRGVVRRSDVMRGELRRPLTAARHRVLSAVGGPKNSPTRRLATTLLTVARKPPEARHRNAFRTVSVEPTAQTMRRG</sequence>
<proteinExistence type="predicted"/>
<dbReference type="Pfam" id="PF00535">
    <property type="entry name" value="Glycos_transf_2"/>
    <property type="match status" value="1"/>
</dbReference>
<reference evidence="2" key="2">
    <citation type="submission" date="2023-01" db="EMBL/GenBank/DDBJ databases">
        <authorList>
            <person name="Sun Q."/>
            <person name="Evtushenko L."/>
        </authorList>
    </citation>
    <scope>NUCLEOTIDE SEQUENCE</scope>
    <source>
        <strain evidence="2">VKM Ac-1069</strain>
    </source>
</reference>
<keyword evidence="3" id="KW-1185">Reference proteome</keyword>
<organism evidence="2 3">
    <name type="scientific">Pseudonocardia halophobica</name>
    <dbReference type="NCBI Taxonomy" id="29401"/>
    <lineage>
        <taxon>Bacteria</taxon>
        <taxon>Bacillati</taxon>
        <taxon>Actinomycetota</taxon>
        <taxon>Actinomycetes</taxon>
        <taxon>Pseudonocardiales</taxon>
        <taxon>Pseudonocardiaceae</taxon>
        <taxon>Pseudonocardia</taxon>
    </lineage>
</organism>
<dbReference type="EMBL" id="BSFQ01000012">
    <property type="protein sequence ID" value="GLL12059.1"/>
    <property type="molecule type" value="Genomic_DNA"/>
</dbReference>
<dbReference type="InterPro" id="IPR001173">
    <property type="entry name" value="Glyco_trans_2-like"/>
</dbReference>
<accession>A0A9W6NWN0</accession>
<feature type="domain" description="Glycosyltransferase 2-like" evidence="1">
    <location>
        <begin position="25"/>
        <end position="193"/>
    </location>
</feature>
<gene>
    <name evidence="2" type="ORF">GCM10017577_32000</name>
</gene>